<dbReference type="AlphaFoldDB" id="A0A645I9F8"/>
<dbReference type="EMBL" id="VSSQ01108937">
    <property type="protein sequence ID" value="MPN47442.1"/>
    <property type="molecule type" value="Genomic_DNA"/>
</dbReference>
<proteinExistence type="predicted"/>
<sequence length="91" mass="10599">MFSVNEIWNIFDRSRSVKCVHCNQIRKISRFEFPHVLLHSRTFILEYSDGSPLFEKLIGFGIGEWNFVDIDLNTMFLLNEANGVFNDGQSP</sequence>
<name>A0A645I9F8_9ZZZZ</name>
<gene>
    <name evidence="1" type="ORF">SDC9_195044</name>
</gene>
<comment type="caution">
    <text evidence="1">The sequence shown here is derived from an EMBL/GenBank/DDBJ whole genome shotgun (WGS) entry which is preliminary data.</text>
</comment>
<evidence type="ECO:0000313" key="1">
    <source>
        <dbReference type="EMBL" id="MPN47442.1"/>
    </source>
</evidence>
<protein>
    <submittedName>
        <fullName evidence="1">Uncharacterized protein</fullName>
    </submittedName>
</protein>
<accession>A0A645I9F8</accession>
<reference evidence="1" key="1">
    <citation type="submission" date="2019-08" db="EMBL/GenBank/DDBJ databases">
        <authorList>
            <person name="Kucharzyk K."/>
            <person name="Murdoch R.W."/>
            <person name="Higgins S."/>
            <person name="Loffler F."/>
        </authorList>
    </citation>
    <scope>NUCLEOTIDE SEQUENCE</scope>
</reference>
<organism evidence="1">
    <name type="scientific">bioreactor metagenome</name>
    <dbReference type="NCBI Taxonomy" id="1076179"/>
    <lineage>
        <taxon>unclassified sequences</taxon>
        <taxon>metagenomes</taxon>
        <taxon>ecological metagenomes</taxon>
    </lineage>
</organism>